<gene>
    <name evidence="1" type="ORF">GCM10017559_79980</name>
</gene>
<dbReference type="RefSeq" id="WP_344907074.1">
    <property type="nucleotide sequence ID" value="NZ_BAAAWD010000029.1"/>
</dbReference>
<evidence type="ECO:0000313" key="2">
    <source>
        <dbReference type="Proteomes" id="UP001499930"/>
    </source>
</evidence>
<name>A0ABP6LCL1_9ACTN</name>
<protein>
    <submittedName>
        <fullName evidence="1">Uncharacterized protein</fullName>
    </submittedName>
</protein>
<accession>A0ABP6LCL1</accession>
<sequence length="95" mass="10212">MTTHTTAQAPPASIDLNTPYVGWIDHYHLGWQAVLVRVRDGRRVARRLGAETPKDWAVETCQVLADTTGVQIAGELSKQGFVPLAGPCAPCPSST</sequence>
<keyword evidence="2" id="KW-1185">Reference proteome</keyword>
<comment type="caution">
    <text evidence="1">The sequence shown here is derived from an EMBL/GenBank/DDBJ whole genome shotgun (WGS) entry which is preliminary data.</text>
</comment>
<dbReference type="Proteomes" id="UP001499930">
    <property type="component" value="Unassembled WGS sequence"/>
</dbReference>
<evidence type="ECO:0000313" key="1">
    <source>
        <dbReference type="EMBL" id="GAA3039663.1"/>
    </source>
</evidence>
<dbReference type="EMBL" id="BAAAWD010000029">
    <property type="protein sequence ID" value="GAA3039663.1"/>
    <property type="molecule type" value="Genomic_DNA"/>
</dbReference>
<organism evidence="1 2">
    <name type="scientific">Streptosporangium longisporum</name>
    <dbReference type="NCBI Taxonomy" id="46187"/>
    <lineage>
        <taxon>Bacteria</taxon>
        <taxon>Bacillati</taxon>
        <taxon>Actinomycetota</taxon>
        <taxon>Actinomycetes</taxon>
        <taxon>Streptosporangiales</taxon>
        <taxon>Streptosporangiaceae</taxon>
        <taxon>Streptosporangium</taxon>
    </lineage>
</organism>
<reference evidence="2" key="1">
    <citation type="journal article" date="2019" name="Int. J. Syst. Evol. Microbiol.">
        <title>The Global Catalogue of Microorganisms (GCM) 10K type strain sequencing project: providing services to taxonomists for standard genome sequencing and annotation.</title>
        <authorList>
            <consortium name="The Broad Institute Genomics Platform"/>
            <consortium name="The Broad Institute Genome Sequencing Center for Infectious Disease"/>
            <person name="Wu L."/>
            <person name="Ma J."/>
        </authorList>
    </citation>
    <scope>NUCLEOTIDE SEQUENCE [LARGE SCALE GENOMIC DNA]</scope>
    <source>
        <strain evidence="2">JCM 3106</strain>
    </source>
</reference>
<proteinExistence type="predicted"/>